<dbReference type="EMBL" id="JBHSXN010000002">
    <property type="protein sequence ID" value="MFC6953250.1"/>
    <property type="molecule type" value="Genomic_DNA"/>
</dbReference>
<reference evidence="1 2" key="1">
    <citation type="journal article" date="2019" name="Int. J. Syst. Evol. Microbiol.">
        <title>The Global Catalogue of Microorganisms (GCM) 10K type strain sequencing project: providing services to taxonomists for standard genome sequencing and annotation.</title>
        <authorList>
            <consortium name="The Broad Institute Genomics Platform"/>
            <consortium name="The Broad Institute Genome Sequencing Center for Infectious Disease"/>
            <person name="Wu L."/>
            <person name="Ma J."/>
        </authorList>
    </citation>
    <scope>NUCLEOTIDE SEQUENCE [LARGE SCALE GENOMIC DNA]</scope>
    <source>
        <strain evidence="1 2">GX26</strain>
    </source>
</reference>
<accession>A0ABD5VCY1</accession>
<dbReference type="Proteomes" id="UP001596395">
    <property type="component" value="Unassembled WGS sequence"/>
</dbReference>
<dbReference type="Gene3D" id="3.40.50.1820">
    <property type="entry name" value="alpha/beta hydrolase"/>
    <property type="match status" value="1"/>
</dbReference>
<gene>
    <name evidence="1" type="ORF">ACFQGB_10280</name>
</gene>
<keyword evidence="2" id="KW-1185">Reference proteome</keyword>
<proteinExistence type="predicted"/>
<sequence length="289" mass="31150">MNRRTYLGTIATGVAGLATAGTTAAESGTDGVPGYVSTRGHFDIAWGEEYLTDGHDETDYDVDGTIPGLSGSAPDELVVMLHGYNQTPAEAREDIIEPAAAGFQAGGYDGPVVGYTWDSKFSNLQWWDTVEIAEQNGPKLAAYCRDYAQKNPGTALRVVGHSLGAEVILNAIEQLDDWGAHDAIDTVTMLGAAVNDEAPSLDWEPFEDTYGEEIERSVGRFDNFYNTSDETLTGSYEYAEWDTALGAEGIEEEPPANYVDHDVSYVDGHETYFLADGGCVDAVVDTWSA</sequence>
<dbReference type="Pfam" id="PF05990">
    <property type="entry name" value="DUF900"/>
    <property type="match status" value="1"/>
</dbReference>
<evidence type="ECO:0000313" key="1">
    <source>
        <dbReference type="EMBL" id="MFC6953250.1"/>
    </source>
</evidence>
<dbReference type="InterPro" id="IPR029058">
    <property type="entry name" value="AB_hydrolase_fold"/>
</dbReference>
<dbReference type="RefSeq" id="WP_336350212.1">
    <property type="nucleotide sequence ID" value="NZ_JAZAQL010000002.1"/>
</dbReference>
<protein>
    <submittedName>
        <fullName evidence="1">DUF726 domain-containing protein</fullName>
    </submittedName>
</protein>
<name>A0ABD5VCY1_9EURY</name>
<dbReference type="InterPro" id="IPR010297">
    <property type="entry name" value="DUF900_hydrolase"/>
</dbReference>
<dbReference type="SUPFAM" id="SSF53474">
    <property type="entry name" value="alpha/beta-Hydrolases"/>
    <property type="match status" value="1"/>
</dbReference>
<comment type="caution">
    <text evidence="1">The sequence shown here is derived from an EMBL/GenBank/DDBJ whole genome shotgun (WGS) entry which is preliminary data.</text>
</comment>
<dbReference type="AlphaFoldDB" id="A0ABD5VCY1"/>
<evidence type="ECO:0000313" key="2">
    <source>
        <dbReference type="Proteomes" id="UP001596395"/>
    </source>
</evidence>
<organism evidence="1 2">
    <name type="scientific">Halorubellus litoreus</name>
    <dbReference type="NCBI Taxonomy" id="755308"/>
    <lineage>
        <taxon>Archaea</taxon>
        <taxon>Methanobacteriati</taxon>
        <taxon>Methanobacteriota</taxon>
        <taxon>Stenosarchaea group</taxon>
        <taxon>Halobacteria</taxon>
        <taxon>Halobacteriales</taxon>
        <taxon>Halorubellaceae</taxon>
        <taxon>Halorubellus</taxon>
    </lineage>
</organism>